<dbReference type="EMBL" id="OX459955">
    <property type="protein sequence ID" value="CAI9159986.1"/>
    <property type="molecule type" value="Genomic_DNA"/>
</dbReference>
<evidence type="ECO:0000313" key="3">
    <source>
        <dbReference type="Proteomes" id="UP001176941"/>
    </source>
</evidence>
<evidence type="ECO:0000256" key="1">
    <source>
        <dbReference type="SAM" id="MobiDB-lite"/>
    </source>
</evidence>
<gene>
    <name evidence="2" type="ORF">MRATA1EN1_LOCUS8948</name>
</gene>
<accession>A0ABN8YFR6</accession>
<feature type="region of interest" description="Disordered" evidence="1">
    <location>
        <begin position="324"/>
        <end position="346"/>
    </location>
</feature>
<feature type="compositionally biased region" description="Basic residues" evidence="1">
    <location>
        <begin position="1"/>
        <end position="14"/>
    </location>
</feature>
<reference evidence="2" key="1">
    <citation type="submission" date="2023-04" db="EMBL/GenBank/DDBJ databases">
        <authorList>
            <consortium name="ELIXIR-Norway"/>
        </authorList>
    </citation>
    <scope>NUCLEOTIDE SEQUENCE [LARGE SCALE GENOMIC DNA]</scope>
</reference>
<feature type="region of interest" description="Disordered" evidence="1">
    <location>
        <begin position="1"/>
        <end position="25"/>
    </location>
</feature>
<protein>
    <submittedName>
        <fullName evidence="2">Uncharacterized protein</fullName>
    </submittedName>
</protein>
<keyword evidence="3" id="KW-1185">Reference proteome</keyword>
<proteinExistence type="predicted"/>
<feature type="compositionally biased region" description="Low complexity" evidence="1">
    <location>
        <begin position="119"/>
        <end position="131"/>
    </location>
</feature>
<sequence length="346" mass="35581">MDGARARRRRHGHGHGTPETMCDRRGRELSAARGVPGAGRTWRGDVPVKDRAKACGLHPGGMRPPPARKAAPPASRVLEEVMQRSPSGEAGTRRGGQLRQLTPRGAGPSVDQLQAAHTPGHGALSGPPGSAGWAGSGVEGAELEAMGTQRSSPGRPVWVLAWAWLVRLARLVEARRLCPADAAGALGFRPMPGLIASPPGPRATRAGTLLRSCMPWPGAPAPCLSIPARVHLPPGAAAPPESTGLGATGPLPEVTPGDPVLGRRVQASVEAEWEQGLESGRHGGVDGGPQGLLNWDVGAGSGLSLPAWPSATVLDADLPLARPRARVRQAHGTLPSQGPGSGLTRP</sequence>
<evidence type="ECO:0000313" key="2">
    <source>
        <dbReference type="EMBL" id="CAI9159986.1"/>
    </source>
</evidence>
<name>A0ABN8YFR6_RANTA</name>
<feature type="region of interest" description="Disordered" evidence="1">
    <location>
        <begin position="236"/>
        <end position="257"/>
    </location>
</feature>
<organism evidence="2 3">
    <name type="scientific">Rangifer tarandus platyrhynchus</name>
    <name type="common">Svalbard reindeer</name>
    <dbReference type="NCBI Taxonomy" id="3082113"/>
    <lineage>
        <taxon>Eukaryota</taxon>
        <taxon>Metazoa</taxon>
        <taxon>Chordata</taxon>
        <taxon>Craniata</taxon>
        <taxon>Vertebrata</taxon>
        <taxon>Euteleostomi</taxon>
        <taxon>Mammalia</taxon>
        <taxon>Eutheria</taxon>
        <taxon>Laurasiatheria</taxon>
        <taxon>Artiodactyla</taxon>
        <taxon>Ruminantia</taxon>
        <taxon>Pecora</taxon>
        <taxon>Cervidae</taxon>
        <taxon>Odocoileinae</taxon>
        <taxon>Rangifer</taxon>
    </lineage>
</organism>
<dbReference type="Proteomes" id="UP001176941">
    <property type="component" value="Chromosome 19"/>
</dbReference>
<feature type="region of interest" description="Disordered" evidence="1">
    <location>
        <begin position="56"/>
        <end position="136"/>
    </location>
</feature>